<keyword evidence="2" id="KW-1185">Reference proteome</keyword>
<reference evidence="1 2" key="1">
    <citation type="journal article" date="2019" name="Sci. Rep.">
        <title>Orb-weaving spider Araneus ventricosus genome elucidates the spidroin gene catalogue.</title>
        <authorList>
            <person name="Kono N."/>
            <person name="Nakamura H."/>
            <person name="Ohtoshi R."/>
            <person name="Moran D.A.P."/>
            <person name="Shinohara A."/>
            <person name="Yoshida Y."/>
            <person name="Fujiwara M."/>
            <person name="Mori M."/>
            <person name="Tomita M."/>
            <person name="Arakawa K."/>
        </authorList>
    </citation>
    <scope>NUCLEOTIDE SEQUENCE [LARGE SCALE GENOMIC DNA]</scope>
</reference>
<comment type="caution">
    <text evidence="1">The sequence shown here is derived from an EMBL/GenBank/DDBJ whole genome shotgun (WGS) entry which is preliminary data.</text>
</comment>
<dbReference type="EMBL" id="BGPR01000007">
    <property type="protein sequence ID" value="GBL75406.1"/>
    <property type="molecule type" value="Genomic_DNA"/>
</dbReference>
<dbReference type="AlphaFoldDB" id="A0A4Y2A855"/>
<accession>A0A4Y2A855</accession>
<name>A0A4Y2A855_ARAVE</name>
<evidence type="ECO:0000313" key="1">
    <source>
        <dbReference type="EMBL" id="GBL75406.1"/>
    </source>
</evidence>
<gene>
    <name evidence="1" type="ORF">AVEN_194598_1</name>
</gene>
<dbReference type="GO" id="GO:0003676">
    <property type="term" value="F:nucleic acid binding"/>
    <property type="evidence" value="ECO:0007669"/>
    <property type="project" value="InterPro"/>
</dbReference>
<organism evidence="1 2">
    <name type="scientific">Araneus ventricosus</name>
    <name type="common">Orbweaver spider</name>
    <name type="synonym">Epeira ventricosa</name>
    <dbReference type="NCBI Taxonomy" id="182803"/>
    <lineage>
        <taxon>Eukaryota</taxon>
        <taxon>Metazoa</taxon>
        <taxon>Ecdysozoa</taxon>
        <taxon>Arthropoda</taxon>
        <taxon>Chelicerata</taxon>
        <taxon>Arachnida</taxon>
        <taxon>Araneae</taxon>
        <taxon>Araneomorphae</taxon>
        <taxon>Entelegynae</taxon>
        <taxon>Araneoidea</taxon>
        <taxon>Araneidae</taxon>
        <taxon>Araneus</taxon>
    </lineage>
</organism>
<proteinExistence type="predicted"/>
<evidence type="ECO:0008006" key="3">
    <source>
        <dbReference type="Google" id="ProtNLM"/>
    </source>
</evidence>
<dbReference type="OrthoDB" id="4843387at2759"/>
<protein>
    <recommendedName>
        <fullName evidence="3">Tc1-like transposase DDE domain-containing protein</fullName>
    </recommendedName>
</protein>
<dbReference type="Proteomes" id="UP000499080">
    <property type="component" value="Unassembled WGS sequence"/>
</dbReference>
<evidence type="ECO:0000313" key="2">
    <source>
        <dbReference type="Proteomes" id="UP000499080"/>
    </source>
</evidence>
<dbReference type="Gene3D" id="3.30.420.10">
    <property type="entry name" value="Ribonuclease H-like superfamily/Ribonuclease H"/>
    <property type="match status" value="1"/>
</dbReference>
<dbReference type="InterPro" id="IPR036397">
    <property type="entry name" value="RNaseH_sf"/>
</dbReference>
<sequence length="100" mass="11408">MNYDAHLHRAILVNENLEEYGLERMDCPGRSSDLNPIEHTWDYLGSQLEILSTVKTNSGINQRKPRTLLSEPDNSNYLVSCLPRQKQKEAGFFSIPSFPA</sequence>